<organism evidence="1 2">
    <name type="scientific">Sphingobacterium multivorum</name>
    <dbReference type="NCBI Taxonomy" id="28454"/>
    <lineage>
        <taxon>Bacteria</taxon>
        <taxon>Pseudomonadati</taxon>
        <taxon>Bacteroidota</taxon>
        <taxon>Sphingobacteriia</taxon>
        <taxon>Sphingobacteriales</taxon>
        <taxon>Sphingobacteriaceae</taxon>
        <taxon>Sphingobacterium</taxon>
    </lineage>
</organism>
<sequence>MGKQIQAFKGGSEFYLIFTETATNVAVSTTGDQLNTSTQINSIFVDRPRKTINKKQWVDVNKIAVSHWRPEVYKTALVIIEKDWSGLGSKEEKIPYDIPINYTENGQSKTYNLKGEIKIDKRDDYITTKTFDRNFIFSNLNKLGNSWAIYSEKGLNWTLPYTIGTSYH</sequence>
<gene>
    <name evidence="1" type="ORF">I6I98_13065</name>
</gene>
<dbReference type="Proteomes" id="UP000595498">
    <property type="component" value="Chromosome"/>
</dbReference>
<accession>A0ABX7CVL3</accession>
<evidence type="ECO:0000313" key="2">
    <source>
        <dbReference type="Proteomes" id="UP000595498"/>
    </source>
</evidence>
<protein>
    <submittedName>
        <fullName evidence="1">Uncharacterized protein</fullName>
    </submittedName>
</protein>
<keyword evidence="2" id="KW-1185">Reference proteome</keyword>
<dbReference type="EMBL" id="CP068224">
    <property type="protein sequence ID" value="QQT56133.1"/>
    <property type="molecule type" value="Genomic_DNA"/>
</dbReference>
<reference evidence="1 2" key="1">
    <citation type="submission" date="2021-01" db="EMBL/GenBank/DDBJ databases">
        <title>FDA dAtabase for Regulatory Grade micrObial Sequences (FDA-ARGOS): Supporting development and validation of Infectious Disease Dx tests.</title>
        <authorList>
            <person name="Sproer C."/>
            <person name="Gronow S."/>
            <person name="Severitt S."/>
            <person name="Schroder I."/>
            <person name="Tallon L."/>
            <person name="Sadzewicz L."/>
            <person name="Zhao X."/>
            <person name="Boylan J."/>
            <person name="Ott S."/>
            <person name="Bowen H."/>
            <person name="Vavikolanu K."/>
            <person name="Mehta A."/>
            <person name="Aluvathingal J."/>
            <person name="Nadendla S."/>
            <person name="Lowell S."/>
            <person name="Myers T."/>
            <person name="Yan Y."/>
            <person name="Sichtig H."/>
        </authorList>
    </citation>
    <scope>NUCLEOTIDE SEQUENCE [LARGE SCALE GENOMIC DNA]</scope>
    <source>
        <strain evidence="1 2">FDAARGOS_1141</strain>
    </source>
</reference>
<evidence type="ECO:0000313" key="1">
    <source>
        <dbReference type="EMBL" id="QQT56133.1"/>
    </source>
</evidence>
<name>A0ABX7CVL3_SPHMU</name>
<proteinExistence type="predicted"/>